<feature type="compositionally biased region" description="Low complexity" evidence="1">
    <location>
        <begin position="45"/>
        <end position="69"/>
    </location>
</feature>
<feature type="transmembrane region" description="Helical" evidence="2">
    <location>
        <begin position="140"/>
        <end position="158"/>
    </location>
</feature>
<keyword evidence="2" id="KW-0472">Membrane</keyword>
<dbReference type="AlphaFoldDB" id="A0A7J5URF9"/>
<evidence type="ECO:0000256" key="1">
    <source>
        <dbReference type="SAM" id="MobiDB-lite"/>
    </source>
</evidence>
<keyword evidence="2" id="KW-1133">Transmembrane helix</keyword>
<dbReference type="Proteomes" id="UP000451860">
    <property type="component" value="Unassembled WGS sequence"/>
</dbReference>
<keyword evidence="4" id="KW-0012">Acyltransferase</keyword>
<name>A0A7J5URF9_9MICO</name>
<evidence type="ECO:0000256" key="2">
    <source>
        <dbReference type="SAM" id="Phobius"/>
    </source>
</evidence>
<sequence>MGGANRRQRSHVEGGPDGECGFGRGRPARNPVTGENQVPAEVAHGRPGATLAAAPTAPGRAGPDAASRAPRPPRDRYLDLLRAFALFRVVTYHTFDLAWLSLAFPALGVMFMMAGSLMARSLDRPAVSVVRGRLRRLLPPFWFFGLCIVPAMLVHGFGPPSSGAAAWWAQLSFWVMPVGDLPRNAWGEQLVEPLWYIRAYLWFVLLSPLLLRVFRRYPLPTLALSLAPVVVLTAWQPDNPVAAVAVELATFLTCWLLGFAHRDGVLDAVRGLPIIGVAVVLMAIGAWWAFTHPDPAVGYDLNEIPLGQALWSAGFVLALLRFRPTVGWLARVRPLDRAVTVLNSRAVTVYLWHEVALMLGVLVLDDLWDVPLVADHVPLGNQGVLFLVAWVLIAAAIVLFGWVEDLAARRRPRLWP</sequence>
<keyword evidence="2" id="KW-0812">Transmembrane</keyword>
<gene>
    <name evidence="4" type="ORF">GB883_08920</name>
</gene>
<feature type="compositionally biased region" description="Gly residues" evidence="1">
    <location>
        <begin position="15"/>
        <end position="24"/>
    </location>
</feature>
<feature type="region of interest" description="Disordered" evidence="1">
    <location>
        <begin position="1"/>
        <end position="71"/>
    </location>
</feature>
<evidence type="ECO:0000313" key="4">
    <source>
        <dbReference type="EMBL" id="KAE8764453.1"/>
    </source>
</evidence>
<dbReference type="GO" id="GO:0016747">
    <property type="term" value="F:acyltransferase activity, transferring groups other than amino-acyl groups"/>
    <property type="evidence" value="ECO:0007669"/>
    <property type="project" value="InterPro"/>
</dbReference>
<reference evidence="4 5" key="1">
    <citation type="submission" date="2019-10" db="EMBL/GenBank/DDBJ databases">
        <title>Georgenia wutianyii sp. nov. and Georgenia yuyongxinii sp. nov. isolated from plateau pika (Ochotona curzoniae) in the Qinghai-Tibet plateau of China.</title>
        <authorList>
            <person name="Tian Z."/>
        </authorList>
    </citation>
    <scope>NUCLEOTIDE SEQUENCE [LARGE SCALE GENOMIC DNA]</scope>
    <source>
        <strain evidence="4 5">DSM 21501</strain>
    </source>
</reference>
<feature type="transmembrane region" description="Helical" evidence="2">
    <location>
        <begin position="310"/>
        <end position="330"/>
    </location>
</feature>
<feature type="domain" description="Acyltransferase 3" evidence="3">
    <location>
        <begin position="76"/>
        <end position="402"/>
    </location>
</feature>
<protein>
    <submittedName>
        <fullName evidence="4">Acyltransferase family protein</fullName>
    </submittedName>
</protein>
<feature type="transmembrane region" description="Helical" evidence="2">
    <location>
        <begin position="241"/>
        <end position="260"/>
    </location>
</feature>
<accession>A0A7J5URF9</accession>
<dbReference type="OrthoDB" id="5171428at2"/>
<organism evidence="4 5">
    <name type="scientific">Georgenia thermotolerans</name>
    <dbReference type="NCBI Taxonomy" id="527326"/>
    <lineage>
        <taxon>Bacteria</taxon>
        <taxon>Bacillati</taxon>
        <taxon>Actinomycetota</taxon>
        <taxon>Actinomycetes</taxon>
        <taxon>Micrococcales</taxon>
        <taxon>Bogoriellaceae</taxon>
        <taxon>Georgenia</taxon>
    </lineage>
</organism>
<evidence type="ECO:0000313" key="5">
    <source>
        <dbReference type="Proteomes" id="UP000451860"/>
    </source>
</evidence>
<comment type="caution">
    <text evidence="4">The sequence shown here is derived from an EMBL/GenBank/DDBJ whole genome shotgun (WGS) entry which is preliminary data.</text>
</comment>
<feature type="transmembrane region" description="Helical" evidence="2">
    <location>
        <begin position="342"/>
        <end position="364"/>
    </location>
</feature>
<feature type="transmembrane region" description="Helical" evidence="2">
    <location>
        <begin position="218"/>
        <end position="235"/>
    </location>
</feature>
<keyword evidence="5" id="KW-1185">Reference proteome</keyword>
<feature type="transmembrane region" description="Helical" evidence="2">
    <location>
        <begin position="384"/>
        <end position="403"/>
    </location>
</feature>
<dbReference type="EMBL" id="WHJE01000032">
    <property type="protein sequence ID" value="KAE8764453.1"/>
    <property type="molecule type" value="Genomic_DNA"/>
</dbReference>
<evidence type="ECO:0000259" key="3">
    <source>
        <dbReference type="Pfam" id="PF01757"/>
    </source>
</evidence>
<dbReference type="InterPro" id="IPR002656">
    <property type="entry name" value="Acyl_transf_3_dom"/>
</dbReference>
<feature type="transmembrane region" description="Helical" evidence="2">
    <location>
        <begin position="101"/>
        <end position="119"/>
    </location>
</feature>
<proteinExistence type="predicted"/>
<feature type="transmembrane region" description="Helical" evidence="2">
    <location>
        <begin position="272"/>
        <end position="290"/>
    </location>
</feature>
<feature type="transmembrane region" description="Helical" evidence="2">
    <location>
        <begin position="193"/>
        <end position="211"/>
    </location>
</feature>
<dbReference type="Pfam" id="PF01757">
    <property type="entry name" value="Acyl_transf_3"/>
    <property type="match status" value="1"/>
</dbReference>
<keyword evidence="4" id="KW-0808">Transferase</keyword>